<dbReference type="EMBL" id="BIFT01000001">
    <property type="protein sequence ID" value="GCE28341.1"/>
    <property type="molecule type" value="Genomic_DNA"/>
</dbReference>
<comment type="caution">
    <text evidence="1">The sequence shown here is derived from an EMBL/GenBank/DDBJ whole genome shotgun (WGS) entry which is preliminary data.</text>
</comment>
<dbReference type="AlphaFoldDB" id="A0A402BAD1"/>
<protein>
    <submittedName>
        <fullName evidence="1">Uncharacterized protein</fullName>
    </submittedName>
</protein>
<dbReference type="OrthoDB" id="1262957at2"/>
<reference evidence="2" key="1">
    <citation type="submission" date="2018-12" db="EMBL/GenBank/DDBJ databases">
        <title>Tengunoibacter tsumagoiensis gen. nov., sp. nov., Dictyobacter kobayashii sp. nov., D. alpinus sp. nov., and D. joshuensis sp. nov. and description of Dictyobacteraceae fam. nov. within the order Ktedonobacterales isolated from Tengu-no-mugimeshi.</title>
        <authorList>
            <person name="Wang C.M."/>
            <person name="Zheng Y."/>
            <person name="Sakai Y."/>
            <person name="Toyoda A."/>
            <person name="Minakuchi Y."/>
            <person name="Abe K."/>
            <person name="Yokota A."/>
            <person name="Yabe S."/>
        </authorList>
    </citation>
    <scope>NUCLEOTIDE SEQUENCE [LARGE SCALE GENOMIC DNA]</scope>
    <source>
        <strain evidence="2">Uno16</strain>
    </source>
</reference>
<keyword evidence="2" id="KW-1185">Reference proteome</keyword>
<organism evidence="1 2">
    <name type="scientific">Dictyobacter alpinus</name>
    <dbReference type="NCBI Taxonomy" id="2014873"/>
    <lineage>
        <taxon>Bacteria</taxon>
        <taxon>Bacillati</taxon>
        <taxon>Chloroflexota</taxon>
        <taxon>Ktedonobacteria</taxon>
        <taxon>Ktedonobacterales</taxon>
        <taxon>Dictyobacteraceae</taxon>
        <taxon>Dictyobacter</taxon>
    </lineage>
</organism>
<gene>
    <name evidence="1" type="ORF">KDA_38250</name>
</gene>
<accession>A0A402BAD1</accession>
<evidence type="ECO:0000313" key="1">
    <source>
        <dbReference type="EMBL" id="GCE28341.1"/>
    </source>
</evidence>
<proteinExistence type="predicted"/>
<sequence length="113" mass="13359">MAINKEQQCYTIWIEAEEWSPGTWKPEDDNTDIIVTYQDGRRWVATFLTYQNIATLTEKNKKTGECFSGAYFWASDMVLIDVVTRQRIEEVIDYLIKVNEFETTFTQLPPKYE</sequence>
<dbReference type="Proteomes" id="UP000287171">
    <property type="component" value="Unassembled WGS sequence"/>
</dbReference>
<name>A0A402BAD1_9CHLR</name>
<dbReference type="RefSeq" id="WP_126628573.1">
    <property type="nucleotide sequence ID" value="NZ_BIFT01000001.1"/>
</dbReference>
<evidence type="ECO:0000313" key="2">
    <source>
        <dbReference type="Proteomes" id="UP000287171"/>
    </source>
</evidence>